<accession>A0A915ZAH6</accession>
<sequence length="164" mass="19981">MMKQYTRVRCEKCLWKFVIKKWDSIVEEEKKMIEQAKEMNINLEGCNNFSKQKFDWELRNGRCVNRKKMYNGRCVERKRIDGKKRIIDKTKSSCIYQERKIKNKEKLDNLIKELITEESNVLEEGIDEESEDIIKLFRKMERNKLKQIINGYQFAKMVIKEREE</sequence>
<protein>
    <submittedName>
        <fullName evidence="1">Uncharacterized protein</fullName>
    </submittedName>
</protein>
<comment type="caution">
    <text evidence="1">The sequence shown here is derived from an EMBL/GenBank/DDBJ whole genome shotgun (WGS) entry which is preliminary data.</text>
</comment>
<proteinExistence type="predicted"/>
<gene>
    <name evidence="1" type="ORF">CHRIB12_LOCUS11678</name>
</gene>
<dbReference type="OrthoDB" id="2394862at2759"/>
<organism evidence="1 2">
    <name type="scientific">Rhizophagus irregularis</name>
    <dbReference type="NCBI Taxonomy" id="588596"/>
    <lineage>
        <taxon>Eukaryota</taxon>
        <taxon>Fungi</taxon>
        <taxon>Fungi incertae sedis</taxon>
        <taxon>Mucoromycota</taxon>
        <taxon>Glomeromycotina</taxon>
        <taxon>Glomeromycetes</taxon>
        <taxon>Glomerales</taxon>
        <taxon>Glomeraceae</taxon>
        <taxon>Rhizophagus</taxon>
    </lineage>
</organism>
<dbReference type="Proteomes" id="UP000684084">
    <property type="component" value="Unassembled WGS sequence"/>
</dbReference>
<reference evidence="1" key="1">
    <citation type="submission" date="2020-05" db="EMBL/GenBank/DDBJ databases">
        <authorList>
            <person name="Rincon C."/>
            <person name="Sanders R I."/>
            <person name="Robbins C."/>
            <person name="Chaturvedi A."/>
        </authorList>
    </citation>
    <scope>NUCLEOTIDE SEQUENCE</scope>
    <source>
        <strain evidence="1">CHB12</strain>
    </source>
</reference>
<name>A0A915ZAH6_9GLOM</name>
<evidence type="ECO:0000313" key="1">
    <source>
        <dbReference type="EMBL" id="CAB5368303.1"/>
    </source>
</evidence>
<dbReference type="VEuPathDB" id="FungiDB:RhiirFUN_009522"/>
<dbReference type="AlphaFoldDB" id="A0A915ZAH6"/>
<dbReference type="EMBL" id="CAGKOT010000025">
    <property type="protein sequence ID" value="CAB5368303.1"/>
    <property type="molecule type" value="Genomic_DNA"/>
</dbReference>
<evidence type="ECO:0000313" key="2">
    <source>
        <dbReference type="Proteomes" id="UP000684084"/>
    </source>
</evidence>